<proteinExistence type="inferred from homology"/>
<dbReference type="InterPro" id="IPR003439">
    <property type="entry name" value="ABC_transporter-like_ATP-bd"/>
</dbReference>
<dbReference type="PROSITE" id="PS00211">
    <property type="entry name" value="ABC_TRANSPORTER_1"/>
    <property type="match status" value="1"/>
</dbReference>
<dbReference type="InterPro" id="IPR017871">
    <property type="entry name" value="ABC_transporter-like_CS"/>
</dbReference>
<reference evidence="6" key="1">
    <citation type="submission" date="2023-03" db="EMBL/GenBank/DDBJ databases">
        <title>Edaphobacter sp.</title>
        <authorList>
            <person name="Huber K.J."/>
            <person name="Papendorf J."/>
            <person name="Pilke C."/>
            <person name="Bunk B."/>
            <person name="Sproeer C."/>
            <person name="Pester M."/>
        </authorList>
    </citation>
    <scope>NUCLEOTIDE SEQUENCE</scope>
    <source>
        <strain evidence="6">DSM 110680</strain>
    </source>
</reference>
<evidence type="ECO:0000256" key="4">
    <source>
        <dbReference type="ARBA" id="ARBA00022840"/>
    </source>
</evidence>
<organism evidence="6">
    <name type="scientific">Telmatobacter sp. DSM 110680</name>
    <dbReference type="NCBI Taxonomy" id="3036704"/>
    <lineage>
        <taxon>Bacteria</taxon>
        <taxon>Pseudomonadati</taxon>
        <taxon>Acidobacteriota</taxon>
        <taxon>Terriglobia</taxon>
        <taxon>Terriglobales</taxon>
        <taxon>Acidobacteriaceae</taxon>
        <taxon>Telmatobacter</taxon>
    </lineage>
</organism>
<dbReference type="PROSITE" id="PS50893">
    <property type="entry name" value="ABC_TRANSPORTER_2"/>
    <property type="match status" value="1"/>
</dbReference>
<protein>
    <submittedName>
        <fullName evidence="6">ATP-binding cassette domain-containing protein</fullName>
    </submittedName>
</protein>
<dbReference type="RefSeq" id="WP_348263235.1">
    <property type="nucleotide sequence ID" value="NZ_CP121196.1"/>
</dbReference>
<dbReference type="EMBL" id="CP121196">
    <property type="protein sequence ID" value="XBH18009.1"/>
    <property type="molecule type" value="Genomic_DNA"/>
</dbReference>
<dbReference type="Pfam" id="PF00005">
    <property type="entry name" value="ABC_tran"/>
    <property type="match status" value="1"/>
</dbReference>
<dbReference type="PANTHER" id="PTHR43117">
    <property type="entry name" value="OSMOPROTECTANT IMPORT ATP-BINDING PROTEIN OSMV"/>
    <property type="match status" value="1"/>
</dbReference>
<dbReference type="InterPro" id="IPR027417">
    <property type="entry name" value="P-loop_NTPase"/>
</dbReference>
<name>A0AAU7DKZ7_9BACT</name>
<sequence>MSAALEFRGISVEIGEGRRLLDDVSLVLEEGTVTAILGRSGSGKTTLLRTANRMIQPIRGHIFFANSNVEDIALVDLRRKTGYVIQETGLFPHFNVERNVGIVLEAEGRSLESRVLRSNELLQLVGLDPATFSQRFPHQLSGGQRQRVGLARALAAQPRILLMDEPFGALDPLTRAEMQDMLRDLLRRLKTTVLLVTHDLDEALYLADRIVLLGEGKVVANLPRDQFLKSEQPEIIAYARAFHRGDLNGSPRPIAKDGSV</sequence>
<keyword evidence="3" id="KW-0547">Nucleotide-binding</keyword>
<feature type="domain" description="ABC transporter" evidence="5">
    <location>
        <begin position="5"/>
        <end position="240"/>
    </location>
</feature>
<dbReference type="SUPFAM" id="SSF52540">
    <property type="entry name" value="P-loop containing nucleoside triphosphate hydrolases"/>
    <property type="match status" value="1"/>
</dbReference>
<dbReference type="GO" id="GO:0005524">
    <property type="term" value="F:ATP binding"/>
    <property type="evidence" value="ECO:0007669"/>
    <property type="project" value="UniProtKB-KW"/>
</dbReference>
<evidence type="ECO:0000313" key="6">
    <source>
        <dbReference type="EMBL" id="XBH18009.1"/>
    </source>
</evidence>
<evidence type="ECO:0000256" key="1">
    <source>
        <dbReference type="ARBA" id="ARBA00005417"/>
    </source>
</evidence>
<accession>A0AAU7DKZ7</accession>
<dbReference type="PANTHER" id="PTHR43117:SF4">
    <property type="entry name" value="OSMOPROTECTANT IMPORT ATP-BINDING PROTEIN OSMV"/>
    <property type="match status" value="1"/>
</dbReference>
<evidence type="ECO:0000259" key="5">
    <source>
        <dbReference type="PROSITE" id="PS50893"/>
    </source>
</evidence>
<keyword evidence="4 6" id="KW-0067">ATP-binding</keyword>
<dbReference type="Gene3D" id="3.40.50.300">
    <property type="entry name" value="P-loop containing nucleotide triphosphate hydrolases"/>
    <property type="match status" value="1"/>
</dbReference>
<dbReference type="AlphaFoldDB" id="A0AAU7DKZ7"/>
<dbReference type="GO" id="GO:0016887">
    <property type="term" value="F:ATP hydrolysis activity"/>
    <property type="evidence" value="ECO:0007669"/>
    <property type="project" value="InterPro"/>
</dbReference>
<keyword evidence="2" id="KW-0813">Transport</keyword>
<gene>
    <name evidence="6" type="ORF">P8935_01455</name>
</gene>
<dbReference type="InterPro" id="IPR003593">
    <property type="entry name" value="AAA+_ATPase"/>
</dbReference>
<evidence type="ECO:0000256" key="3">
    <source>
        <dbReference type="ARBA" id="ARBA00022741"/>
    </source>
</evidence>
<evidence type="ECO:0000256" key="2">
    <source>
        <dbReference type="ARBA" id="ARBA00022448"/>
    </source>
</evidence>
<comment type="similarity">
    <text evidence="1">Belongs to the ABC transporter superfamily.</text>
</comment>
<dbReference type="SMART" id="SM00382">
    <property type="entry name" value="AAA"/>
    <property type="match status" value="1"/>
</dbReference>